<comment type="caution">
    <text evidence="2">The sequence shown here is derived from an EMBL/GenBank/DDBJ whole genome shotgun (WGS) entry which is preliminary data.</text>
</comment>
<keyword evidence="3" id="KW-1185">Reference proteome</keyword>
<dbReference type="Proteomes" id="UP001293593">
    <property type="component" value="Unassembled WGS sequence"/>
</dbReference>
<reference evidence="2" key="1">
    <citation type="submission" date="2023-10" db="EMBL/GenBank/DDBJ databases">
        <title>Chromosome-level genome of the transformable northern wattle, Acacia crassicarpa.</title>
        <authorList>
            <person name="Massaro I."/>
            <person name="Sinha N.R."/>
            <person name="Poethig S."/>
            <person name="Leichty A.R."/>
        </authorList>
    </citation>
    <scope>NUCLEOTIDE SEQUENCE</scope>
    <source>
        <strain evidence="2">Acra3RX</strain>
        <tissue evidence="2">Leaf</tissue>
    </source>
</reference>
<sequence length="267" mass="30396">MSPPTKNSDFDKLLQFLHIAILVFLNQGSSGFSNAFTQEPWSWGLSLPISLFFKFALEIHAHLGLCVGIGLPSLVYWGITRSSIDWYSDTVLDFNLDFLKSCLTNLVIGFVHWLIMKLLHKFHEWVKQNKVFSGYWPVLSKLEKFTDIFEHPMIIPSVSGKQIFVQVLEMFSVFFYNGNVMLLSWGFSGNAYDSEIGKAINWVSLGSALHVWMKACLKVLDAKKAVEEASSSPLDIDVEEKKKVLQMAMGEKADEEKEEEQLQLVNF</sequence>
<dbReference type="EMBL" id="JAWXYG010000009">
    <property type="protein sequence ID" value="KAK4263598.1"/>
    <property type="molecule type" value="Genomic_DNA"/>
</dbReference>
<evidence type="ECO:0000313" key="3">
    <source>
        <dbReference type="Proteomes" id="UP001293593"/>
    </source>
</evidence>
<dbReference type="AlphaFoldDB" id="A0AAE1J622"/>
<keyword evidence="1" id="KW-0472">Membrane</keyword>
<name>A0AAE1J622_9FABA</name>
<keyword evidence="1" id="KW-0812">Transmembrane</keyword>
<evidence type="ECO:0000256" key="1">
    <source>
        <dbReference type="SAM" id="Phobius"/>
    </source>
</evidence>
<feature type="transmembrane region" description="Helical" evidence="1">
    <location>
        <begin position="59"/>
        <end position="79"/>
    </location>
</feature>
<organism evidence="2 3">
    <name type="scientific">Acacia crassicarpa</name>
    <name type="common">northern wattle</name>
    <dbReference type="NCBI Taxonomy" id="499986"/>
    <lineage>
        <taxon>Eukaryota</taxon>
        <taxon>Viridiplantae</taxon>
        <taxon>Streptophyta</taxon>
        <taxon>Embryophyta</taxon>
        <taxon>Tracheophyta</taxon>
        <taxon>Spermatophyta</taxon>
        <taxon>Magnoliopsida</taxon>
        <taxon>eudicotyledons</taxon>
        <taxon>Gunneridae</taxon>
        <taxon>Pentapetalae</taxon>
        <taxon>rosids</taxon>
        <taxon>fabids</taxon>
        <taxon>Fabales</taxon>
        <taxon>Fabaceae</taxon>
        <taxon>Caesalpinioideae</taxon>
        <taxon>mimosoid clade</taxon>
        <taxon>Acacieae</taxon>
        <taxon>Acacia</taxon>
    </lineage>
</organism>
<keyword evidence="1" id="KW-1133">Transmembrane helix</keyword>
<accession>A0AAE1J622</accession>
<proteinExistence type="predicted"/>
<gene>
    <name evidence="2" type="ORF">QN277_028988</name>
</gene>
<evidence type="ECO:0000313" key="2">
    <source>
        <dbReference type="EMBL" id="KAK4263598.1"/>
    </source>
</evidence>
<protein>
    <submittedName>
        <fullName evidence="2">Uncharacterized protein</fullName>
    </submittedName>
</protein>